<organism evidence="1 2">
    <name type="scientific">Pseudidiomarina woesei</name>
    <dbReference type="NCBI Taxonomy" id="1381080"/>
    <lineage>
        <taxon>Bacteria</taxon>
        <taxon>Pseudomonadati</taxon>
        <taxon>Pseudomonadota</taxon>
        <taxon>Gammaproteobacteria</taxon>
        <taxon>Alteromonadales</taxon>
        <taxon>Idiomarinaceae</taxon>
        <taxon>Pseudidiomarina</taxon>
    </lineage>
</organism>
<dbReference type="Gene3D" id="1.10.390.10">
    <property type="entry name" value="Neutral Protease Domain 2"/>
    <property type="match status" value="1"/>
</dbReference>
<evidence type="ECO:0000313" key="1">
    <source>
        <dbReference type="EMBL" id="CUA88475.1"/>
    </source>
</evidence>
<evidence type="ECO:0000313" key="2">
    <source>
        <dbReference type="Proteomes" id="UP000182598"/>
    </source>
</evidence>
<dbReference type="EMBL" id="CYHB01000010">
    <property type="protein sequence ID" value="CUA88475.1"/>
    <property type="molecule type" value="Genomic_DNA"/>
</dbReference>
<dbReference type="InterPro" id="IPR027268">
    <property type="entry name" value="Peptidase_M4/M1_CTD_sf"/>
</dbReference>
<accession>A0A0K6HBV8</accession>
<gene>
    <name evidence="1" type="ORF">Ga0061064_2221</name>
</gene>
<dbReference type="OrthoDB" id="5935180at2"/>
<proteinExistence type="predicted"/>
<dbReference type="Proteomes" id="UP000182598">
    <property type="component" value="Unassembled WGS sequence"/>
</dbReference>
<dbReference type="AlphaFoldDB" id="A0A0K6HBV8"/>
<dbReference type="SUPFAM" id="SSF55486">
    <property type="entry name" value="Metalloproteases ('zincins'), catalytic domain"/>
    <property type="match status" value="1"/>
</dbReference>
<dbReference type="RefSeq" id="WP_055439852.1">
    <property type="nucleotide sequence ID" value="NZ_CYHB01000010.1"/>
</dbReference>
<keyword evidence="2" id="KW-1185">Reference proteome</keyword>
<sequence>MRYFVAIAAVILAVLLMAKPDASGIQLITLTKSQLGWTVTYSLNEPTERLMFVRSPDRSRAERWQPLDSNISIQWHDGNEVVVSLNGAPFNEVSFALDATYVPLPKDYAPFSPFSNGGMLVHTGRFFACADICTEHHHEWPMAMQVSTDDYLLVNGTRQMGFFEWQDGDSGRAIYVGQQPPEHFAALVALIDPALPQSLQYGLVSELPMIMSYFTKQLGSLNSTPTLFASYSDYKGGYYGQQGGVLPNQVFMHWYGKAALETLNEETTLWFFAHEIAHLFQGSGLRFSSTEEAWIHEGAAEMMAYLYTDNKLGENSAILENAVQEAQQQCADVWPVSENFVDVGRVDFRAHYTCGLVANAELHAQLKANGVSNGIFTLWQTYSDLIRQGEPANSSTYFAAFERLTGYASMTLRQLIDRPVSVSIAP</sequence>
<protein>
    <submittedName>
        <fullName evidence="1">Peptidase MA superfamily</fullName>
    </submittedName>
</protein>
<reference evidence="2" key="1">
    <citation type="submission" date="2015-08" db="EMBL/GenBank/DDBJ databases">
        <authorList>
            <person name="Varghese N."/>
        </authorList>
    </citation>
    <scope>NUCLEOTIDE SEQUENCE [LARGE SCALE GENOMIC DNA]</scope>
    <source>
        <strain evidence="2">DSM 27808</strain>
    </source>
</reference>
<name>A0A0K6HBV8_9GAMM</name>